<dbReference type="GO" id="GO:0000139">
    <property type="term" value="C:Golgi membrane"/>
    <property type="evidence" value="ECO:0007669"/>
    <property type="project" value="TreeGrafter"/>
</dbReference>
<sequence>LISQDWFVSRFVGNTFWLIALGYYLYITFLGYSALPILENTQVLLYPLLVLFLMYLIFLVIGCNICLHVMNFYEYRVL</sequence>
<feature type="transmembrane region" description="Helical" evidence="6">
    <location>
        <begin position="12"/>
        <end position="32"/>
    </location>
</feature>
<keyword evidence="5 6" id="KW-0472">Membrane</keyword>
<keyword evidence="4 6" id="KW-1133">Transmembrane helix</keyword>
<reference evidence="7" key="1">
    <citation type="submission" date="2020-07" db="EMBL/GenBank/DDBJ databases">
        <title>Multicomponent nature underlies the extraordinary mechanical properties of spider dragline silk.</title>
        <authorList>
            <person name="Kono N."/>
            <person name="Nakamura H."/>
            <person name="Mori M."/>
            <person name="Yoshida Y."/>
            <person name="Ohtoshi R."/>
            <person name="Malay A.D."/>
            <person name="Moran D.A.P."/>
            <person name="Tomita M."/>
            <person name="Numata K."/>
            <person name="Arakawa K."/>
        </authorList>
    </citation>
    <scope>NUCLEOTIDE SEQUENCE</scope>
</reference>
<keyword evidence="3 6" id="KW-0812">Transmembrane</keyword>
<keyword evidence="8" id="KW-1185">Reference proteome</keyword>
<dbReference type="OrthoDB" id="10027013at2759"/>
<organism evidence="7 8">
    <name type="scientific">Trichonephila clavata</name>
    <name type="common">Joro spider</name>
    <name type="synonym">Nephila clavata</name>
    <dbReference type="NCBI Taxonomy" id="2740835"/>
    <lineage>
        <taxon>Eukaryota</taxon>
        <taxon>Metazoa</taxon>
        <taxon>Ecdysozoa</taxon>
        <taxon>Arthropoda</taxon>
        <taxon>Chelicerata</taxon>
        <taxon>Arachnida</taxon>
        <taxon>Araneae</taxon>
        <taxon>Araneomorphae</taxon>
        <taxon>Entelegynae</taxon>
        <taxon>Araneoidea</taxon>
        <taxon>Nephilidae</taxon>
        <taxon>Trichonephila</taxon>
    </lineage>
</organism>
<evidence type="ECO:0000256" key="4">
    <source>
        <dbReference type="ARBA" id="ARBA00022989"/>
    </source>
</evidence>
<dbReference type="AlphaFoldDB" id="A0A8X6FDI5"/>
<comment type="subcellular location">
    <subcellularLocation>
        <location evidence="1">Membrane</location>
        <topology evidence="1">Multi-pass membrane protein</topology>
    </subcellularLocation>
</comment>
<evidence type="ECO:0000256" key="6">
    <source>
        <dbReference type="SAM" id="Phobius"/>
    </source>
</evidence>
<evidence type="ECO:0000256" key="5">
    <source>
        <dbReference type="ARBA" id="ARBA00023136"/>
    </source>
</evidence>
<dbReference type="InterPro" id="IPR007881">
    <property type="entry name" value="UNC-50"/>
</dbReference>
<comment type="caution">
    <text evidence="7">The sequence shown here is derived from an EMBL/GenBank/DDBJ whole genome shotgun (WGS) entry which is preliminary data.</text>
</comment>
<gene>
    <name evidence="7" type="primary">CG9773</name>
    <name evidence="7" type="ORF">TNCT_428081</name>
</gene>
<proteinExistence type="inferred from homology"/>
<dbReference type="PANTHER" id="PTHR12841">
    <property type="entry name" value="PROTEIN UNC-50 HOMOLOG"/>
    <property type="match status" value="1"/>
</dbReference>
<name>A0A8X6FDI5_TRICU</name>
<accession>A0A8X6FDI5</accession>
<evidence type="ECO:0000256" key="2">
    <source>
        <dbReference type="ARBA" id="ARBA00006293"/>
    </source>
</evidence>
<evidence type="ECO:0000313" key="7">
    <source>
        <dbReference type="EMBL" id="GFQ76541.1"/>
    </source>
</evidence>
<evidence type="ECO:0000256" key="1">
    <source>
        <dbReference type="ARBA" id="ARBA00004141"/>
    </source>
</evidence>
<evidence type="ECO:0000256" key="3">
    <source>
        <dbReference type="ARBA" id="ARBA00022692"/>
    </source>
</evidence>
<comment type="similarity">
    <text evidence="2">Belongs to the unc-50 family.</text>
</comment>
<protein>
    <submittedName>
        <fullName evidence="7">Protein unc-50 homolog</fullName>
    </submittedName>
</protein>
<feature type="transmembrane region" description="Helical" evidence="6">
    <location>
        <begin position="44"/>
        <end position="67"/>
    </location>
</feature>
<evidence type="ECO:0000313" key="8">
    <source>
        <dbReference type="Proteomes" id="UP000887116"/>
    </source>
</evidence>
<dbReference type="Pfam" id="PF05216">
    <property type="entry name" value="UNC-50"/>
    <property type="match status" value="1"/>
</dbReference>
<dbReference type="EMBL" id="BMAO01031622">
    <property type="protein sequence ID" value="GFQ76541.1"/>
    <property type="molecule type" value="Genomic_DNA"/>
</dbReference>
<feature type="non-terminal residue" evidence="7">
    <location>
        <position position="78"/>
    </location>
</feature>
<dbReference type="Proteomes" id="UP000887116">
    <property type="component" value="Unassembled WGS sequence"/>
</dbReference>
<dbReference type="PANTHER" id="PTHR12841:SF6">
    <property type="entry name" value="PROTEIN UNC-50 HOMOLOG"/>
    <property type="match status" value="1"/>
</dbReference>